<dbReference type="Proteomes" id="UP000054632">
    <property type="component" value="Unassembled WGS sequence"/>
</dbReference>
<evidence type="ECO:0000313" key="1">
    <source>
        <dbReference type="EMBL" id="KRY76294.1"/>
    </source>
</evidence>
<evidence type="ECO:0000313" key="2">
    <source>
        <dbReference type="EMBL" id="KRZ38918.1"/>
    </source>
</evidence>
<evidence type="ECO:0000313" key="3">
    <source>
        <dbReference type="Proteomes" id="UP000054632"/>
    </source>
</evidence>
<gene>
    <name evidence="1" type="ORF">T4A_13500</name>
    <name evidence="2" type="ORF">T4C_4536</name>
</gene>
<proteinExistence type="predicted"/>
<evidence type="ECO:0000313" key="4">
    <source>
        <dbReference type="Proteomes" id="UP000054826"/>
    </source>
</evidence>
<reference evidence="3 4" key="1">
    <citation type="submission" date="2015-01" db="EMBL/GenBank/DDBJ databases">
        <title>Evolution of Trichinella species and genotypes.</title>
        <authorList>
            <person name="Korhonen P.K."/>
            <person name="Edoardo P."/>
            <person name="Giuseppe L.R."/>
            <person name="Gasser R.B."/>
        </authorList>
    </citation>
    <scope>NUCLEOTIDE SEQUENCE [LARGE SCALE GENOMIC DNA]</scope>
    <source>
        <strain evidence="1">ISS13</strain>
        <strain evidence="2">ISS176</strain>
    </source>
</reference>
<dbReference type="Proteomes" id="UP000054826">
    <property type="component" value="Unassembled WGS sequence"/>
</dbReference>
<accession>A0A0V1JVH9</accession>
<dbReference type="AlphaFoldDB" id="A0A0V1JVH9"/>
<comment type="caution">
    <text evidence="2">The sequence shown here is derived from an EMBL/GenBank/DDBJ whole genome shotgun (WGS) entry which is preliminary data.</text>
</comment>
<name>A0A0V1JVH9_TRIPS</name>
<protein>
    <submittedName>
        <fullName evidence="2">Uncharacterized protein</fullName>
    </submittedName>
</protein>
<sequence length="193" mass="21862">MILAAPSSGDTESAISRPLACHSLSGSFGRPVFQKRITCFLHRRTIPVKTFRSPRYQWRKGFRPRTFGKFASATLAPFQSLSNWPVRMKFNFIYGLWIANRTPSYTTADDIKVPTQLWLLMVIVLGFKVVKRTVVDNNDKEQSKEGSKRESRVSKILRYMLHCGLYTHQGTRQPRPAALVIACGIPCGDNPSN</sequence>
<dbReference type="EMBL" id="JYDV01000040">
    <property type="protein sequence ID" value="KRZ38918.1"/>
    <property type="molecule type" value="Genomic_DNA"/>
</dbReference>
<organism evidence="2 4">
    <name type="scientific">Trichinella pseudospiralis</name>
    <name type="common">Parasitic roundworm</name>
    <dbReference type="NCBI Taxonomy" id="6337"/>
    <lineage>
        <taxon>Eukaryota</taxon>
        <taxon>Metazoa</taxon>
        <taxon>Ecdysozoa</taxon>
        <taxon>Nematoda</taxon>
        <taxon>Enoplea</taxon>
        <taxon>Dorylaimia</taxon>
        <taxon>Trichinellida</taxon>
        <taxon>Trichinellidae</taxon>
        <taxon>Trichinella</taxon>
    </lineage>
</organism>
<dbReference type="EMBL" id="JYDR01000012">
    <property type="protein sequence ID" value="KRY76294.1"/>
    <property type="molecule type" value="Genomic_DNA"/>
</dbReference>